<dbReference type="PROSITE" id="PS50082">
    <property type="entry name" value="WD_REPEATS_2"/>
    <property type="match status" value="4"/>
</dbReference>
<name>A0ABM3QVW4_SPIOL</name>
<feature type="compositionally biased region" description="Low complexity" evidence="4">
    <location>
        <begin position="156"/>
        <end position="177"/>
    </location>
</feature>
<reference evidence="6" key="2">
    <citation type="submission" date="2025-08" db="UniProtKB">
        <authorList>
            <consortium name="RefSeq"/>
        </authorList>
    </citation>
    <scope>IDENTIFICATION</scope>
    <source>
        <tissue evidence="6">Leaf</tissue>
    </source>
</reference>
<dbReference type="Proteomes" id="UP000813463">
    <property type="component" value="Chromosome 6"/>
</dbReference>
<dbReference type="SUPFAM" id="SSF50978">
    <property type="entry name" value="WD40 repeat-like"/>
    <property type="match status" value="1"/>
</dbReference>
<dbReference type="SMART" id="SM00320">
    <property type="entry name" value="WD40"/>
    <property type="match status" value="7"/>
</dbReference>
<gene>
    <name evidence="6" type="primary">LOC110799719</name>
</gene>
<proteinExistence type="predicted"/>
<dbReference type="InterPro" id="IPR001680">
    <property type="entry name" value="WD40_rpt"/>
</dbReference>
<dbReference type="GeneID" id="110799719"/>
<organism evidence="5 6">
    <name type="scientific">Spinacia oleracea</name>
    <name type="common">Spinach</name>
    <dbReference type="NCBI Taxonomy" id="3562"/>
    <lineage>
        <taxon>Eukaryota</taxon>
        <taxon>Viridiplantae</taxon>
        <taxon>Streptophyta</taxon>
        <taxon>Embryophyta</taxon>
        <taxon>Tracheophyta</taxon>
        <taxon>Spermatophyta</taxon>
        <taxon>Magnoliopsida</taxon>
        <taxon>eudicotyledons</taxon>
        <taxon>Gunneridae</taxon>
        <taxon>Pentapetalae</taxon>
        <taxon>Caryophyllales</taxon>
        <taxon>Chenopodiaceae</taxon>
        <taxon>Chenopodioideae</taxon>
        <taxon>Anserineae</taxon>
        <taxon>Spinacia</taxon>
    </lineage>
</organism>
<dbReference type="PROSITE" id="PS50294">
    <property type="entry name" value="WD_REPEATS_REGION"/>
    <property type="match status" value="3"/>
</dbReference>
<evidence type="ECO:0000313" key="5">
    <source>
        <dbReference type="Proteomes" id="UP000813463"/>
    </source>
</evidence>
<evidence type="ECO:0000256" key="1">
    <source>
        <dbReference type="ARBA" id="ARBA00022574"/>
    </source>
</evidence>
<feature type="repeat" description="WD" evidence="3">
    <location>
        <begin position="343"/>
        <end position="384"/>
    </location>
</feature>
<evidence type="ECO:0000256" key="3">
    <source>
        <dbReference type="PROSITE-ProRule" id="PRU00221"/>
    </source>
</evidence>
<keyword evidence="1 3" id="KW-0853">WD repeat</keyword>
<feature type="region of interest" description="Disordered" evidence="4">
    <location>
        <begin position="80"/>
        <end position="101"/>
    </location>
</feature>
<reference evidence="5" key="1">
    <citation type="journal article" date="2021" name="Nat. Commun.">
        <title>Genomic analyses provide insights into spinach domestication and the genetic basis of agronomic traits.</title>
        <authorList>
            <person name="Cai X."/>
            <person name="Sun X."/>
            <person name="Xu C."/>
            <person name="Sun H."/>
            <person name="Wang X."/>
            <person name="Ge C."/>
            <person name="Zhang Z."/>
            <person name="Wang Q."/>
            <person name="Fei Z."/>
            <person name="Jiao C."/>
            <person name="Wang Q."/>
        </authorList>
    </citation>
    <scope>NUCLEOTIDE SEQUENCE [LARGE SCALE GENOMIC DNA]</scope>
    <source>
        <strain evidence="5">cv. Varoflay</strain>
    </source>
</reference>
<feature type="repeat" description="WD" evidence="3">
    <location>
        <begin position="385"/>
        <end position="417"/>
    </location>
</feature>
<dbReference type="Gene3D" id="2.130.10.10">
    <property type="entry name" value="YVTN repeat-like/Quinoprotein amine dehydrogenase"/>
    <property type="match status" value="2"/>
</dbReference>
<keyword evidence="5" id="KW-1185">Reference proteome</keyword>
<evidence type="ECO:0000256" key="4">
    <source>
        <dbReference type="SAM" id="MobiDB-lite"/>
    </source>
</evidence>
<accession>A0ABM3QVW4</accession>
<feature type="region of interest" description="Disordered" evidence="4">
    <location>
        <begin position="137"/>
        <end position="209"/>
    </location>
</feature>
<evidence type="ECO:0000313" key="6">
    <source>
        <dbReference type="RefSeq" id="XP_056687511.1"/>
    </source>
</evidence>
<dbReference type="PANTHER" id="PTHR44376">
    <property type="entry name" value="TRANSCRIPTIONAL REGULATOR OF FILAMENTOUS GROWTH FLO8"/>
    <property type="match status" value="1"/>
</dbReference>
<dbReference type="InterPro" id="IPR044716">
    <property type="entry name" value="LEUNIG-like"/>
</dbReference>
<dbReference type="PROSITE" id="PS00678">
    <property type="entry name" value="WD_REPEATS_1"/>
    <property type="match status" value="1"/>
</dbReference>
<dbReference type="PROSITE" id="PS50896">
    <property type="entry name" value="LISH"/>
    <property type="match status" value="1"/>
</dbReference>
<dbReference type="Pfam" id="PF00400">
    <property type="entry name" value="WD40"/>
    <property type="match status" value="5"/>
</dbReference>
<dbReference type="InterPro" id="IPR006594">
    <property type="entry name" value="LisH"/>
</dbReference>
<dbReference type="CDD" id="cd00200">
    <property type="entry name" value="WD40"/>
    <property type="match status" value="1"/>
</dbReference>
<feature type="repeat" description="WD" evidence="3">
    <location>
        <begin position="428"/>
        <end position="470"/>
    </location>
</feature>
<dbReference type="RefSeq" id="XP_056687511.1">
    <property type="nucleotide sequence ID" value="XM_056831533.1"/>
</dbReference>
<dbReference type="SMART" id="SM00667">
    <property type="entry name" value="LisH"/>
    <property type="match status" value="1"/>
</dbReference>
<dbReference type="InterPro" id="IPR019775">
    <property type="entry name" value="WD40_repeat_CS"/>
</dbReference>
<dbReference type="PANTHER" id="PTHR44376:SF8">
    <property type="entry name" value="TRANSCRIPTIONAL COREPRESSOR LEUNIG-LIKE"/>
    <property type="match status" value="1"/>
</dbReference>
<dbReference type="InterPro" id="IPR015943">
    <property type="entry name" value="WD40/YVTN_repeat-like_dom_sf"/>
</dbReference>
<feature type="repeat" description="WD" evidence="3">
    <location>
        <begin position="594"/>
        <end position="626"/>
    </location>
</feature>
<sequence>MTGSNNGWDAEEIFQKYLYDYMVKKNMHRTAEVFAKEANADVCSVVSAIDSPQGFLAEWWSIFHDVYSYMQPQHVQATETVSNKGKQVTGTSSQSPCSETSKFVVNPQSSVQFPIGSHCDNMLTHVSPKTCEGVNHKRVTRKFDTDSQTSTETRSSSKIAGSSPSKPQRNPRKQVQQRQDKKRAATHGTTPIISSIHAEPTSIGSESALNSEPLNGWPLIGANQVSPRLGHQVLNSYLQSANNQTQVDMPISQFVASTSAKTLPSFPLTSDLDMLLRNRIDKKNGLNGRDEEDRGLNESIEMFFSQYDDRADCTNGPSTTQQSSVSYEKNGHTGFSLVEVGSLHASKGKLFSCNFSPNGKLLACAGYDKKALIWNMDTLGYISSLETHAHLITDIRFHPSSEFFATSSFDKTVQIWDTTGPSKSLFALSGHSDHVMSLDFHPRRTDLLCSSDSNDEIRLWDIKAYACLRVSKGAIRQVRFQPHLGRLLATASGNVVNIFNVETGAFEFDLKGHQCEVRSICWDVTGNYIASVSEESVRLWSILCGGRCIYELHSKGHHFQSCTFHPEDPWLLIIGSYQYLGLWNPTQSSKIDTIQAHNGLISSLTSSPSTGLIASASHDQIVKLWR</sequence>
<keyword evidence="2" id="KW-0677">Repeat</keyword>
<dbReference type="InterPro" id="IPR036322">
    <property type="entry name" value="WD40_repeat_dom_sf"/>
</dbReference>
<evidence type="ECO:0000256" key="2">
    <source>
        <dbReference type="ARBA" id="ARBA00022737"/>
    </source>
</evidence>
<protein>
    <submittedName>
        <fullName evidence="6">Transcriptional corepressor LEUNIG isoform X2</fullName>
    </submittedName>
</protein>